<evidence type="ECO:0000256" key="2">
    <source>
        <dbReference type="ARBA" id="ARBA00023315"/>
    </source>
</evidence>
<evidence type="ECO:0000256" key="1">
    <source>
        <dbReference type="ARBA" id="ARBA00022679"/>
    </source>
</evidence>
<dbReference type="CDD" id="cd04301">
    <property type="entry name" value="NAT_SF"/>
    <property type="match status" value="1"/>
</dbReference>
<dbReference type="EMBL" id="WOBO01000009">
    <property type="protein sequence ID" value="MUK45668.1"/>
    <property type="molecule type" value="Genomic_DNA"/>
</dbReference>
<gene>
    <name evidence="3" type="ORF">GNP77_09785</name>
</gene>
<dbReference type="Pfam" id="PF13508">
    <property type="entry name" value="Acetyltransf_7"/>
    <property type="match status" value="1"/>
</dbReference>
<comment type="caution">
    <text evidence="3">The sequence shown here is derived from an EMBL/GenBank/DDBJ whole genome shotgun (WGS) entry which is preliminary data.</text>
</comment>
<dbReference type="NCBIfam" id="NF007853">
    <property type="entry name" value="PRK10562.1"/>
    <property type="match status" value="1"/>
</dbReference>
<dbReference type="Gene3D" id="3.40.630.30">
    <property type="match status" value="1"/>
</dbReference>
<organism evidence="3 4">
    <name type="scientific">Aliivibrio fischeri</name>
    <name type="common">Vibrio fischeri</name>
    <dbReference type="NCBI Taxonomy" id="668"/>
    <lineage>
        <taxon>Bacteria</taxon>
        <taxon>Pseudomonadati</taxon>
        <taxon>Pseudomonadota</taxon>
        <taxon>Gammaproteobacteria</taxon>
        <taxon>Vibrionales</taxon>
        <taxon>Vibrionaceae</taxon>
        <taxon>Aliivibrio</taxon>
    </lineage>
</organism>
<dbReference type="InterPro" id="IPR016181">
    <property type="entry name" value="Acyl_CoA_acyltransferase"/>
</dbReference>
<sequence length="141" mass="16043">MIRQYTSQDINSVLDIWLTSSIKAHDFVPAEFWVSQVDNMRDIYIPASKTYVAELDSKVVGFYSLHENMLAAIFVSPEYQGKGIGKQLIAHAKEQCLLLTLNVYTENVASYQFYLSQGFTVVSEQVCEHTGHMEYTMNSNT</sequence>
<dbReference type="PANTHER" id="PTHR43800">
    <property type="entry name" value="PEPTIDYL-LYSINE N-ACETYLTRANSFERASE YJAB"/>
    <property type="match status" value="1"/>
</dbReference>
<proteinExistence type="predicted"/>
<evidence type="ECO:0000313" key="4">
    <source>
        <dbReference type="Proteomes" id="UP000435323"/>
    </source>
</evidence>
<accession>A0A6I3YPV7</accession>
<dbReference type="PANTHER" id="PTHR43800:SF1">
    <property type="entry name" value="PEPTIDYL-LYSINE N-ACETYLTRANSFERASE YJAB"/>
    <property type="match status" value="1"/>
</dbReference>
<evidence type="ECO:0000313" key="3">
    <source>
        <dbReference type="EMBL" id="MUK45668.1"/>
    </source>
</evidence>
<keyword evidence="1 3" id="KW-0808">Transferase</keyword>
<dbReference type="InterPro" id="IPR000182">
    <property type="entry name" value="GNAT_dom"/>
</dbReference>
<protein>
    <submittedName>
        <fullName evidence="3">N-acetyltransferase</fullName>
        <ecNumber evidence="3">2.3.1.-</ecNumber>
    </submittedName>
</protein>
<dbReference type="PROSITE" id="PS51186">
    <property type="entry name" value="GNAT"/>
    <property type="match status" value="1"/>
</dbReference>
<dbReference type="Proteomes" id="UP000435323">
    <property type="component" value="Unassembled WGS sequence"/>
</dbReference>
<name>A0A6I3YPV7_ALIFS</name>
<dbReference type="GO" id="GO:0016747">
    <property type="term" value="F:acyltransferase activity, transferring groups other than amino-acyl groups"/>
    <property type="evidence" value="ECO:0007669"/>
    <property type="project" value="InterPro"/>
</dbReference>
<keyword evidence="2 3" id="KW-0012">Acyltransferase</keyword>
<dbReference type="SUPFAM" id="SSF55729">
    <property type="entry name" value="Acyl-CoA N-acyltransferases (Nat)"/>
    <property type="match status" value="1"/>
</dbReference>
<dbReference type="AlphaFoldDB" id="A0A6I3YPV7"/>
<reference evidence="3 4" key="1">
    <citation type="submission" date="2019-11" db="EMBL/GenBank/DDBJ databases">
        <title>Using colonization assays and comparative genomics to discover symbiosis behaviors and factors in Vibrio fischeri.</title>
        <authorList>
            <person name="Bongrand C."/>
            <person name="Moriano-Gutierrez S."/>
            <person name="Arevalo P."/>
            <person name="Mcfall-Ngai M."/>
            <person name="Visick K."/>
            <person name="Polz M.F."/>
            <person name="Ruby E.G."/>
        </authorList>
    </citation>
    <scope>NUCLEOTIDE SEQUENCE [LARGE SCALE GENOMIC DNA]</scope>
    <source>
        <strain evidence="4">emors.3.2</strain>
    </source>
</reference>
<dbReference type="RefSeq" id="WP_155658502.1">
    <property type="nucleotide sequence ID" value="NZ_WOBK01000025.1"/>
</dbReference>
<dbReference type="EC" id="2.3.1.-" evidence="3"/>